<dbReference type="NCBIfam" id="TIGR01910">
    <property type="entry name" value="DapE-ArgE"/>
    <property type="match status" value="1"/>
</dbReference>
<dbReference type="Gene3D" id="3.30.70.360">
    <property type="match status" value="1"/>
</dbReference>
<dbReference type="AlphaFoldDB" id="A0A6M4GXM6"/>
<dbReference type="KEGG" id="uru:DSM104443_03132"/>
<evidence type="ECO:0000256" key="4">
    <source>
        <dbReference type="ARBA" id="ARBA00006247"/>
    </source>
</evidence>
<dbReference type="InterPro" id="IPR050072">
    <property type="entry name" value="Peptidase_M20A"/>
</dbReference>
<dbReference type="InterPro" id="IPR010182">
    <property type="entry name" value="ArgE/DapE"/>
</dbReference>
<name>A0A6M4GXM6_9PROT</name>
<dbReference type="PROSITE" id="PS00758">
    <property type="entry name" value="ARGE_DAPE_CPG2_1"/>
    <property type="match status" value="1"/>
</dbReference>
<dbReference type="GO" id="GO:0009089">
    <property type="term" value="P:lysine biosynthetic process via diaminopimelate"/>
    <property type="evidence" value="ECO:0007669"/>
    <property type="project" value="UniProtKB-UniPathway"/>
</dbReference>
<dbReference type="Pfam" id="PF01546">
    <property type="entry name" value="Peptidase_M20"/>
    <property type="match status" value="1"/>
</dbReference>
<evidence type="ECO:0000256" key="9">
    <source>
        <dbReference type="ARBA" id="ARBA00022833"/>
    </source>
</evidence>
<feature type="domain" description="Peptidase M20 dimerisation" evidence="12">
    <location>
        <begin position="187"/>
        <end position="291"/>
    </location>
</feature>
<dbReference type="GO" id="GO:0009014">
    <property type="term" value="F:succinyl-diaminopimelate desuccinylase activity"/>
    <property type="evidence" value="ECO:0007669"/>
    <property type="project" value="UniProtKB-EC"/>
</dbReference>
<dbReference type="UniPathway" id="UPA00034">
    <property type="reaction ID" value="UER00021"/>
</dbReference>
<evidence type="ECO:0000256" key="2">
    <source>
        <dbReference type="ARBA" id="ARBA00001947"/>
    </source>
</evidence>
<keyword evidence="14" id="KW-1185">Reference proteome</keyword>
<keyword evidence="10" id="KW-0170">Cobalt</keyword>
<dbReference type="SUPFAM" id="SSF55031">
    <property type="entry name" value="Bacterial exopeptidase dimerisation domain"/>
    <property type="match status" value="1"/>
</dbReference>
<dbReference type="Gene3D" id="3.40.630.10">
    <property type="entry name" value="Zn peptidases"/>
    <property type="match status" value="2"/>
</dbReference>
<dbReference type="EMBL" id="CP053069">
    <property type="protein sequence ID" value="QJR12049.1"/>
    <property type="molecule type" value="Genomic_DNA"/>
</dbReference>
<dbReference type="GO" id="GO:0046872">
    <property type="term" value="F:metal ion binding"/>
    <property type="evidence" value="ECO:0007669"/>
    <property type="project" value="UniProtKB-KW"/>
</dbReference>
<comment type="cofactor">
    <cofactor evidence="2">
        <name>Zn(2+)</name>
        <dbReference type="ChEBI" id="CHEBI:29105"/>
    </cofactor>
</comment>
<evidence type="ECO:0000256" key="11">
    <source>
        <dbReference type="ARBA" id="ARBA00051301"/>
    </source>
</evidence>
<reference evidence="13 14" key="1">
    <citation type="submission" date="2020-04" db="EMBL/GenBank/DDBJ databases">
        <title>Usitatibacter rugosus gen. nov., sp. nov. and Usitatibacter palustris sp. nov., novel members of Usitatibacteraceae fam. nov. within the order Nitrosomonadales isolated from soil.</title>
        <authorList>
            <person name="Huber K.J."/>
            <person name="Neumann-Schaal M."/>
            <person name="Geppert A."/>
            <person name="Luckner M."/>
            <person name="Wanner G."/>
            <person name="Overmann J."/>
        </authorList>
    </citation>
    <scope>NUCLEOTIDE SEQUENCE [LARGE SCALE GENOMIC DNA]</scope>
    <source>
        <strain evidence="13 14">0125_3</strain>
    </source>
</reference>
<evidence type="ECO:0000256" key="8">
    <source>
        <dbReference type="ARBA" id="ARBA00022801"/>
    </source>
</evidence>
<keyword evidence="8 13" id="KW-0378">Hydrolase</keyword>
<evidence type="ECO:0000256" key="7">
    <source>
        <dbReference type="ARBA" id="ARBA00022723"/>
    </source>
</evidence>
<dbReference type="InterPro" id="IPR011650">
    <property type="entry name" value="Peptidase_M20_dimer"/>
</dbReference>
<evidence type="ECO:0000313" key="14">
    <source>
        <dbReference type="Proteomes" id="UP000501534"/>
    </source>
</evidence>
<comment type="cofactor">
    <cofactor evidence="1">
        <name>Co(2+)</name>
        <dbReference type="ChEBI" id="CHEBI:48828"/>
    </cofactor>
</comment>
<dbReference type="Pfam" id="PF07687">
    <property type="entry name" value="M20_dimer"/>
    <property type="match status" value="1"/>
</dbReference>
<dbReference type="InterPro" id="IPR002933">
    <property type="entry name" value="Peptidase_M20"/>
</dbReference>
<accession>A0A6M4GXM6</accession>
<dbReference type="InterPro" id="IPR036264">
    <property type="entry name" value="Bact_exopeptidase_dim_dom"/>
</dbReference>
<protein>
    <recommendedName>
        <fullName evidence="6">Probable succinyl-diaminopimelate desuccinylase</fullName>
        <ecNumber evidence="5">3.5.1.18</ecNumber>
    </recommendedName>
</protein>
<comment type="catalytic activity">
    <reaction evidence="11">
        <text>N-succinyl-(2S,6S)-2,6-diaminopimelate + H2O = (2S,6S)-2,6-diaminopimelate + succinate</text>
        <dbReference type="Rhea" id="RHEA:22608"/>
        <dbReference type="ChEBI" id="CHEBI:15377"/>
        <dbReference type="ChEBI" id="CHEBI:30031"/>
        <dbReference type="ChEBI" id="CHEBI:57609"/>
        <dbReference type="ChEBI" id="CHEBI:58087"/>
        <dbReference type="EC" id="3.5.1.18"/>
    </reaction>
</comment>
<comment type="pathway">
    <text evidence="3">Amino-acid biosynthesis; L-lysine biosynthesis via DAP pathway; LL-2,6-diaminopimelate from (S)-tetrahydrodipicolinate (succinylase route): step 3/3.</text>
</comment>
<gene>
    <name evidence="13" type="primary">argE_1</name>
    <name evidence="13" type="ORF">DSM104443_03132</name>
</gene>
<dbReference type="InterPro" id="IPR001261">
    <property type="entry name" value="ArgE/DapE_CS"/>
</dbReference>
<dbReference type="SUPFAM" id="SSF53187">
    <property type="entry name" value="Zn-dependent exopeptidases"/>
    <property type="match status" value="1"/>
</dbReference>
<evidence type="ECO:0000313" key="13">
    <source>
        <dbReference type="EMBL" id="QJR12049.1"/>
    </source>
</evidence>
<evidence type="ECO:0000256" key="3">
    <source>
        <dbReference type="ARBA" id="ARBA00005130"/>
    </source>
</evidence>
<evidence type="ECO:0000256" key="6">
    <source>
        <dbReference type="ARBA" id="ARBA00016853"/>
    </source>
</evidence>
<dbReference type="RefSeq" id="WP_171093909.1">
    <property type="nucleotide sequence ID" value="NZ_CP053069.1"/>
</dbReference>
<keyword evidence="9" id="KW-0862">Zinc</keyword>
<dbReference type="EC" id="3.5.1.18" evidence="5"/>
<sequence>MTQLDALVDARFEESVAFLRELVRMPSDTPPGDNAGHAEGTAKLLEKMGFAVERHVVPADLVAKRGMKSVTNLVVRHRFGPGPVIALNAHGDVVPPGDGWTKGPYEGVVDKGRMYGRGVAVSKSDFATYTFALDALKRAGHTAGTVELHFTYDEEMGGELGPGWLLAHGISKPDLAIGAGFSYAVVTAHNGALHLEITVRGEAAHAAMPETGVDALEAAVDIIQALYVLREGFSVVQSKVTGIGSPTINVGKIEGGINTNVVPDKVRFSLDRRMIPEEDPDAVEKALRETIFHAQSSHPKVRVDIRRLMLARALTPRPGHEALVKALQAEGARVFGAEPPAVGVPLYTDARLYGESGVPIVLFGAGPRTILEANAKRADENLVLEDLRKATKVIAGALAALLK</sequence>
<keyword evidence="7" id="KW-0479">Metal-binding</keyword>
<dbReference type="Proteomes" id="UP000501534">
    <property type="component" value="Chromosome"/>
</dbReference>
<evidence type="ECO:0000259" key="12">
    <source>
        <dbReference type="Pfam" id="PF07687"/>
    </source>
</evidence>
<comment type="similarity">
    <text evidence="4">Belongs to the peptidase M20A family.</text>
</comment>
<organism evidence="13 14">
    <name type="scientific">Usitatibacter rugosus</name>
    <dbReference type="NCBI Taxonomy" id="2732067"/>
    <lineage>
        <taxon>Bacteria</taxon>
        <taxon>Pseudomonadati</taxon>
        <taxon>Pseudomonadota</taxon>
        <taxon>Betaproteobacteria</taxon>
        <taxon>Nitrosomonadales</taxon>
        <taxon>Usitatibacteraceae</taxon>
        <taxon>Usitatibacter</taxon>
    </lineage>
</organism>
<evidence type="ECO:0000256" key="5">
    <source>
        <dbReference type="ARBA" id="ARBA00011921"/>
    </source>
</evidence>
<dbReference type="PANTHER" id="PTHR43808">
    <property type="entry name" value="ACETYLORNITHINE DEACETYLASE"/>
    <property type="match status" value="1"/>
</dbReference>
<evidence type="ECO:0000256" key="1">
    <source>
        <dbReference type="ARBA" id="ARBA00001941"/>
    </source>
</evidence>
<proteinExistence type="inferred from homology"/>
<evidence type="ECO:0000256" key="10">
    <source>
        <dbReference type="ARBA" id="ARBA00023285"/>
    </source>
</evidence>